<protein>
    <submittedName>
        <fullName evidence="3">Uncharacterized protein</fullName>
    </submittedName>
</protein>
<dbReference type="SMART" id="SM00028">
    <property type="entry name" value="TPR"/>
    <property type="match status" value="3"/>
</dbReference>
<feature type="repeat" description="TPR" evidence="1">
    <location>
        <begin position="93"/>
        <end position="126"/>
    </location>
</feature>
<organism evidence="3 4">
    <name type="scientific">Candidatus Doudnabacteria bacterium CG10_big_fil_rev_8_21_14_0_10_41_10</name>
    <dbReference type="NCBI Taxonomy" id="1974551"/>
    <lineage>
        <taxon>Bacteria</taxon>
        <taxon>Candidatus Doudnaibacteriota</taxon>
    </lineage>
</organism>
<keyword evidence="2" id="KW-0472">Membrane</keyword>
<keyword evidence="1" id="KW-0802">TPR repeat</keyword>
<evidence type="ECO:0000313" key="4">
    <source>
        <dbReference type="Proteomes" id="UP000230557"/>
    </source>
</evidence>
<reference evidence="4" key="1">
    <citation type="submission" date="2017-09" db="EMBL/GenBank/DDBJ databases">
        <title>Depth-based differentiation of microbial function through sediment-hosted aquifers and enrichment of novel symbionts in the deep terrestrial subsurface.</title>
        <authorList>
            <person name="Probst A.J."/>
            <person name="Ladd B."/>
            <person name="Jarett J.K."/>
            <person name="Geller-Mcgrath D.E."/>
            <person name="Sieber C.M.K."/>
            <person name="Emerson J.B."/>
            <person name="Anantharaman K."/>
            <person name="Thomas B.C."/>
            <person name="Malmstrom R."/>
            <person name="Stieglmeier M."/>
            <person name="Klingl A."/>
            <person name="Woyke T."/>
            <person name="Ryan C.M."/>
            <person name="Banfield J.F."/>
        </authorList>
    </citation>
    <scope>NUCLEOTIDE SEQUENCE [LARGE SCALE GENOMIC DNA]</scope>
</reference>
<keyword evidence="2" id="KW-0812">Transmembrane</keyword>
<evidence type="ECO:0000256" key="1">
    <source>
        <dbReference type="PROSITE-ProRule" id="PRU00339"/>
    </source>
</evidence>
<proteinExistence type="predicted"/>
<dbReference type="Gene3D" id="1.25.40.10">
    <property type="entry name" value="Tetratricopeptide repeat domain"/>
    <property type="match status" value="1"/>
</dbReference>
<dbReference type="SUPFAM" id="SSF48452">
    <property type="entry name" value="TPR-like"/>
    <property type="match status" value="1"/>
</dbReference>
<sequence>MEIKSLENNMFTSKKIGIAVGIVIIILVILWYFQSQGFIKVFPTSEERDVKKILQIDESKFSPAEGLPEEAYQAKIDSLYAQKDVVIETPEDSSQWMLFGNIKEFLNDHEGAIRAWEKVLELQPLNFAAAHNIATNYQYFLKDFLKAENYYLMALDLRPDYTPAYQGLMDLYLFNLKEKQDMFEPTMLMAIETDVSNAASYYSALTNFFIDQEDFVKAKNYLSRLETLKPDSAEEFRQNYLELR</sequence>
<dbReference type="AlphaFoldDB" id="A0A2H0VEW0"/>
<accession>A0A2H0VEW0</accession>
<name>A0A2H0VEW0_9BACT</name>
<keyword evidence="2" id="KW-1133">Transmembrane helix</keyword>
<dbReference type="EMBL" id="PFAJ01000006">
    <property type="protein sequence ID" value="PIR97613.1"/>
    <property type="molecule type" value="Genomic_DNA"/>
</dbReference>
<evidence type="ECO:0000256" key="2">
    <source>
        <dbReference type="SAM" id="Phobius"/>
    </source>
</evidence>
<dbReference type="InterPro" id="IPR019734">
    <property type="entry name" value="TPR_rpt"/>
</dbReference>
<dbReference type="Proteomes" id="UP000230557">
    <property type="component" value="Unassembled WGS sequence"/>
</dbReference>
<gene>
    <name evidence="3" type="ORF">COT91_00475</name>
</gene>
<comment type="caution">
    <text evidence="3">The sequence shown here is derived from an EMBL/GenBank/DDBJ whole genome shotgun (WGS) entry which is preliminary data.</text>
</comment>
<evidence type="ECO:0000313" key="3">
    <source>
        <dbReference type="EMBL" id="PIR97613.1"/>
    </source>
</evidence>
<dbReference type="InterPro" id="IPR011990">
    <property type="entry name" value="TPR-like_helical_dom_sf"/>
</dbReference>
<feature type="transmembrane region" description="Helical" evidence="2">
    <location>
        <begin position="16"/>
        <end position="33"/>
    </location>
</feature>
<dbReference type="PROSITE" id="PS50005">
    <property type="entry name" value="TPR"/>
    <property type="match status" value="1"/>
</dbReference>
<dbReference type="Pfam" id="PF13181">
    <property type="entry name" value="TPR_8"/>
    <property type="match status" value="1"/>
</dbReference>